<dbReference type="EMBL" id="JAODUP010000008">
    <property type="protein sequence ID" value="KAK2169624.1"/>
    <property type="molecule type" value="Genomic_DNA"/>
</dbReference>
<gene>
    <name evidence="4" type="ORF">LSH36_8g04006</name>
</gene>
<dbReference type="PANTHER" id="PTHR23167:SF46">
    <property type="entry name" value="EPS15 HOMOLOGY DOMAIN CONTAINING PROTEIN-BINDING PROTEIN 1, ISOFORM F"/>
    <property type="match status" value="1"/>
</dbReference>
<feature type="region of interest" description="Disordered" evidence="1">
    <location>
        <begin position="721"/>
        <end position="760"/>
    </location>
</feature>
<keyword evidence="2" id="KW-0812">Transmembrane</keyword>
<dbReference type="PANTHER" id="PTHR23167">
    <property type="entry name" value="CALPONIN HOMOLOGY DOMAIN-CONTAINING PROTEIN DDB_G0272472-RELATED"/>
    <property type="match status" value="1"/>
</dbReference>
<keyword evidence="2" id="KW-0472">Membrane</keyword>
<proteinExistence type="predicted"/>
<dbReference type="SMART" id="SM01203">
    <property type="entry name" value="DUF3585"/>
    <property type="match status" value="1"/>
</dbReference>
<dbReference type="SUPFAM" id="SSF47576">
    <property type="entry name" value="Calponin-homology domain, CH-domain"/>
    <property type="match status" value="1"/>
</dbReference>
<dbReference type="Pfam" id="PF12130">
    <property type="entry name" value="bMERB_dom"/>
    <property type="match status" value="1"/>
</dbReference>
<dbReference type="Gene3D" id="1.10.418.10">
    <property type="entry name" value="Calponin-like domain"/>
    <property type="match status" value="1"/>
</dbReference>
<protein>
    <recommendedName>
        <fullName evidence="3">BMERB domain-containing protein</fullName>
    </recommendedName>
</protein>
<evidence type="ECO:0000256" key="2">
    <source>
        <dbReference type="SAM" id="Phobius"/>
    </source>
</evidence>
<feature type="compositionally biased region" description="Basic and acidic residues" evidence="1">
    <location>
        <begin position="356"/>
        <end position="418"/>
    </location>
</feature>
<dbReference type="InterPro" id="IPR036872">
    <property type="entry name" value="CH_dom_sf"/>
</dbReference>
<dbReference type="InterPro" id="IPR022735">
    <property type="entry name" value="bMERB_dom"/>
</dbReference>
<feature type="compositionally biased region" description="Basic and acidic residues" evidence="1">
    <location>
        <begin position="495"/>
        <end position="510"/>
    </location>
</feature>
<dbReference type="PROSITE" id="PS51848">
    <property type="entry name" value="BMERB"/>
    <property type="match status" value="1"/>
</dbReference>
<feature type="compositionally biased region" description="Basic and acidic residues" evidence="1">
    <location>
        <begin position="272"/>
        <end position="285"/>
    </location>
</feature>
<comment type="caution">
    <text evidence="4">The sequence shown here is derived from an EMBL/GenBank/DDBJ whole genome shotgun (WGS) entry which is preliminary data.</text>
</comment>
<reference evidence="4" key="1">
    <citation type="journal article" date="2023" name="Mol. Biol. Evol.">
        <title>Third-Generation Sequencing Reveals the Adaptive Role of the Epigenome in Three Deep-Sea Polychaetes.</title>
        <authorList>
            <person name="Perez M."/>
            <person name="Aroh O."/>
            <person name="Sun Y."/>
            <person name="Lan Y."/>
            <person name="Juniper S.K."/>
            <person name="Young C.R."/>
            <person name="Angers B."/>
            <person name="Qian P.Y."/>
        </authorList>
    </citation>
    <scope>NUCLEOTIDE SEQUENCE</scope>
    <source>
        <strain evidence="4">P08H-3</strain>
    </source>
</reference>
<feature type="compositionally biased region" description="Polar residues" evidence="1">
    <location>
        <begin position="468"/>
        <end position="477"/>
    </location>
</feature>
<feature type="compositionally biased region" description="Polar residues" evidence="1">
    <location>
        <begin position="587"/>
        <end position="597"/>
    </location>
</feature>
<keyword evidence="5" id="KW-1185">Reference proteome</keyword>
<evidence type="ECO:0000313" key="5">
    <source>
        <dbReference type="Proteomes" id="UP001208570"/>
    </source>
</evidence>
<dbReference type="InterPro" id="IPR050540">
    <property type="entry name" value="F-actin_Monoox_Mical"/>
</dbReference>
<evidence type="ECO:0000313" key="4">
    <source>
        <dbReference type="EMBL" id="KAK2169624.1"/>
    </source>
</evidence>
<sequence length="760" mass="84141">MSFAGNNVDAFQGLVHFCLLRVSGHDANLRTLSVWMNVDGIWGLFDYCFCAFDVAASLGIPKVLEPTDMVLLAVPDKLSVMTYLYQLRSHFTGMNLEIQQIGISAQESTYTVGEFDTDQNSRISKEMYGKEVREAKPLSSPVRNSLDNDVSERDTNCNRVQGVASPTWSSIGENILLQAPAHVDKQYSTPKMTPVSSGGPSPKRHKDDKPLMTRKQLLNPFDSDEEDLDGGGSPNPPPPPPSHGGAKEPQTPDDTVHSPLSPMVEDPCLLLKLDDKGSPLGDQKKVKVTVGYKNRKLLSDNDVENENADRKPCSPPSPCTSSTPTSLSSHSSPEGATPMSQTSPTGGRIIQKPRSRHDELKERARILLERARREATSSKMSDHKDNVEKKQSPGEKSLSEEEDERQKQLRERARRLIAEARAGLSKTEIITAAGETVEVRDGDKTVDVTEEKTRTVVEQGRGDRRSSPLDNNGNHGNSGDAKLKKIILTRPASVTDHHPSSTTDHHKRQDDDDVDDDNGDDDNRDNRGDVDAQNDNLRLRQSPKHPSPVKSPKSPLLSTRHDTDGKPGTAESVQQSNVEESGHKPSQEVSPSDENLTDTSHYVHSEMAALEREQRQIDERAAHVEWELRRIMDKGSKEEEDRLIQEWFLLVNKKNALIRRQMQLNILHSHNQPQPAAVYELNPSGEAFTQFISALLSSLLMTWPISYFLIILRARRSSPACEAACTDDRDDDDDDDGGGGGEDEDDDDDDDDDDGLLVGS</sequence>
<feature type="transmembrane region" description="Helical" evidence="2">
    <location>
        <begin position="691"/>
        <end position="712"/>
    </location>
</feature>
<dbReference type="Proteomes" id="UP001208570">
    <property type="component" value="Unassembled WGS sequence"/>
</dbReference>
<keyword evidence="2" id="KW-1133">Transmembrane helix</keyword>
<feature type="compositionally biased region" description="Acidic residues" evidence="1">
    <location>
        <begin position="511"/>
        <end position="523"/>
    </location>
</feature>
<evidence type="ECO:0000256" key="1">
    <source>
        <dbReference type="SAM" id="MobiDB-lite"/>
    </source>
</evidence>
<organism evidence="4 5">
    <name type="scientific">Paralvinella palmiformis</name>
    <dbReference type="NCBI Taxonomy" id="53620"/>
    <lineage>
        <taxon>Eukaryota</taxon>
        <taxon>Metazoa</taxon>
        <taxon>Spiralia</taxon>
        <taxon>Lophotrochozoa</taxon>
        <taxon>Annelida</taxon>
        <taxon>Polychaeta</taxon>
        <taxon>Sedentaria</taxon>
        <taxon>Canalipalpata</taxon>
        <taxon>Terebellida</taxon>
        <taxon>Terebelliformia</taxon>
        <taxon>Alvinellidae</taxon>
        <taxon>Paralvinella</taxon>
    </lineage>
</organism>
<dbReference type="AlphaFoldDB" id="A0AAD9KDC5"/>
<accession>A0AAD9KDC5</accession>
<feature type="compositionally biased region" description="Low complexity" evidence="1">
    <location>
        <begin position="548"/>
        <end position="558"/>
    </location>
</feature>
<feature type="compositionally biased region" description="Polar residues" evidence="1">
    <location>
        <begin position="186"/>
        <end position="199"/>
    </location>
</feature>
<evidence type="ECO:0000259" key="3">
    <source>
        <dbReference type="PROSITE" id="PS51848"/>
    </source>
</evidence>
<feature type="compositionally biased region" description="Acidic residues" evidence="1">
    <location>
        <begin position="728"/>
        <end position="760"/>
    </location>
</feature>
<feature type="region of interest" description="Disordered" evidence="1">
    <location>
        <begin position="182"/>
        <end position="597"/>
    </location>
</feature>
<feature type="compositionally biased region" description="Low complexity" evidence="1">
    <location>
        <begin position="319"/>
        <end position="333"/>
    </location>
</feature>
<name>A0AAD9KDC5_9ANNE</name>
<feature type="domain" description="BMERB" evidence="3">
    <location>
        <begin position="589"/>
        <end position="760"/>
    </location>
</feature>
<feature type="region of interest" description="Disordered" evidence="1">
    <location>
        <begin position="133"/>
        <end position="154"/>
    </location>
</feature>
<feature type="compositionally biased region" description="Basic and acidic residues" evidence="1">
    <location>
        <begin position="437"/>
        <end position="467"/>
    </location>
</feature>